<sequence>MLTTIHSSGLNQDTIITTTQTYQLTLTRALFGDHPWRLKVTATTLLGPRTIQVTRYPDLPTAQAAYDQLCLTLQTD</sequence>
<name>A0A660DWD5_9LACO</name>
<protein>
    <submittedName>
        <fullName evidence="1">Sodium:proton antiporter [Lactobacillus pentosus]</fullName>
    </submittedName>
</protein>
<reference evidence="1 2" key="1">
    <citation type="submission" date="2018-11" db="EMBL/GenBank/DDBJ databases">
        <authorList>
            <person name="Wuyts S."/>
        </authorList>
    </citation>
    <scope>NUCLEOTIDE SEQUENCE [LARGE SCALE GENOMIC DNA]</scope>
    <source>
        <strain evidence="1">Lactobacillus mudanjiangensis AMBF249</strain>
    </source>
</reference>
<gene>
    <name evidence="1" type="ORF">MUDAN_MDHGFNIF_02443</name>
</gene>
<proteinExistence type="predicted"/>
<evidence type="ECO:0000313" key="2">
    <source>
        <dbReference type="Proteomes" id="UP000289996"/>
    </source>
</evidence>
<keyword evidence="2" id="KW-1185">Reference proteome</keyword>
<dbReference type="EMBL" id="UYIG01000035">
    <property type="protein sequence ID" value="VDG27597.1"/>
    <property type="molecule type" value="Genomic_DNA"/>
</dbReference>
<dbReference type="RefSeq" id="WP_130851449.1">
    <property type="nucleotide sequence ID" value="NZ_UYIG01000035.1"/>
</dbReference>
<evidence type="ECO:0000313" key="1">
    <source>
        <dbReference type="EMBL" id="VDG27597.1"/>
    </source>
</evidence>
<accession>A0A660DWD5</accession>
<dbReference type="Proteomes" id="UP000289996">
    <property type="component" value="Unassembled WGS sequence"/>
</dbReference>
<dbReference type="AlphaFoldDB" id="A0A660DWD5"/>
<organism evidence="1 2">
    <name type="scientific">Lactiplantibacillus mudanjiangensis</name>
    <dbReference type="NCBI Taxonomy" id="1296538"/>
    <lineage>
        <taxon>Bacteria</taxon>
        <taxon>Bacillati</taxon>
        <taxon>Bacillota</taxon>
        <taxon>Bacilli</taxon>
        <taxon>Lactobacillales</taxon>
        <taxon>Lactobacillaceae</taxon>
        <taxon>Lactiplantibacillus</taxon>
    </lineage>
</organism>